<protein>
    <submittedName>
        <fullName evidence="2">Uncharacterized protein</fullName>
    </submittedName>
</protein>
<keyword evidence="1" id="KW-0472">Membrane</keyword>
<proteinExistence type="predicted"/>
<sequence>MKKLKTLRQVQVAKICQFFILFIGIFFVLLKDANLSFFIILLTYWLIEWFVPKEYKGTRDPDQKTVFFHQMTPFKENIVINSILFVLLVMIIWLRYQIFP</sequence>
<dbReference type="RefSeq" id="WP_071794421.1">
    <property type="nucleotide sequence ID" value="NZ_LZDD01000003.1"/>
</dbReference>
<gene>
    <name evidence="2" type="ORF">A9Q68_09235</name>
</gene>
<keyword evidence="1" id="KW-0812">Transmembrane</keyword>
<keyword evidence="1" id="KW-1133">Transmembrane helix</keyword>
<comment type="caution">
    <text evidence="2">The sequence shown here is derived from an EMBL/GenBank/DDBJ whole genome shotgun (WGS) entry which is preliminary data.</text>
</comment>
<accession>A0A1L8MKV0</accession>
<reference evidence="3" key="1">
    <citation type="submission" date="2016-06" db="EMBL/GenBank/DDBJ databases">
        <authorList>
            <person name="de Vries S.P.W."/>
            <person name="Hadjirin N.F."/>
            <person name="Lay E.M."/>
            <person name="Zadoks R.N."/>
            <person name="Peacock S.J."/>
            <person name="Parkhill J."/>
            <person name="Grant A.J."/>
            <person name="Mcdougall S."/>
            <person name="Holmes M.A."/>
        </authorList>
    </citation>
    <scope>NUCLEOTIDE SEQUENCE [LARGE SCALE GENOMIC DNA]</scope>
    <source>
        <strain evidence="3">NZ1587</strain>
    </source>
</reference>
<feature type="transmembrane region" description="Helical" evidence="1">
    <location>
        <begin position="78"/>
        <end position="96"/>
    </location>
</feature>
<dbReference type="AlphaFoldDB" id="A0A1L8MKV0"/>
<dbReference type="EMBL" id="LZDD01000003">
    <property type="protein sequence ID" value="OJF71358.1"/>
    <property type="molecule type" value="Genomic_DNA"/>
</dbReference>
<name>A0A1L8MKV0_9STRE</name>
<evidence type="ECO:0000313" key="3">
    <source>
        <dbReference type="Proteomes" id="UP000182015"/>
    </source>
</evidence>
<dbReference type="Proteomes" id="UP000182015">
    <property type="component" value="Unassembled WGS sequence"/>
</dbReference>
<organism evidence="2 3">
    <name type="scientific">Streptococcus bovimastitidis</name>
    <dbReference type="NCBI Taxonomy" id="1856638"/>
    <lineage>
        <taxon>Bacteria</taxon>
        <taxon>Bacillati</taxon>
        <taxon>Bacillota</taxon>
        <taxon>Bacilli</taxon>
        <taxon>Lactobacillales</taxon>
        <taxon>Streptococcaceae</taxon>
        <taxon>Streptococcus</taxon>
    </lineage>
</organism>
<evidence type="ECO:0000313" key="2">
    <source>
        <dbReference type="EMBL" id="OJF71358.1"/>
    </source>
</evidence>
<evidence type="ECO:0000256" key="1">
    <source>
        <dbReference type="SAM" id="Phobius"/>
    </source>
</evidence>
<dbReference type="STRING" id="1856638.A9Q68_09235"/>
<keyword evidence="3" id="KW-1185">Reference proteome</keyword>
<feature type="transmembrane region" description="Helical" evidence="1">
    <location>
        <begin position="35"/>
        <end position="51"/>
    </location>
</feature>
<feature type="transmembrane region" description="Helical" evidence="1">
    <location>
        <begin position="12"/>
        <end position="29"/>
    </location>
</feature>